<dbReference type="AlphaFoldDB" id="A0A8J7JAW4"/>
<sequence length="412" mass="43549">MTLGAVVAMMGLDGYLSGRPETVMGAALGLAAIGLLGLRFAPGLLAEIAVADTRAQAGAGRDTAEDVTAPVDAVRLTPIVGSVAGGSRESRVGGLPRLPDGVDWPERDGAPGRFLAQIACAELPAGLWDGSGPRQGALAVFRFAATSAGDWPVRVLHVDGALRERAAPKGVCPEPGWPLEVTPDDAACGTEPAPAPDWARLHAVDLSDPAFHPFDWTSASLLLTRIGTLLGDAAARLDSEGAQDDRARLAATARDLAELTAALWSERAESAFSDTHRARLVEGLSALSLEDPGKAPVPLIRHDGLRLSFFTPFERHCRQVHAAAPERLPQAQRALFEPLWAHNARHESGRMGSMEGIEPAESREEDAVLLLDLPSSELLGWCFGAGRSFRVFLDRDALARGDFSGAWARVVG</sequence>
<dbReference type="RefSeq" id="WP_199025370.1">
    <property type="nucleotide sequence ID" value="NZ_JAELVR010000009.1"/>
</dbReference>
<dbReference type="Pfam" id="PF09234">
    <property type="entry name" value="DUF1963"/>
    <property type="match status" value="1"/>
</dbReference>
<dbReference type="Gene3D" id="2.30.320.10">
    <property type="entry name" value="YwqG-like"/>
    <property type="match status" value="2"/>
</dbReference>
<dbReference type="Proteomes" id="UP000619079">
    <property type="component" value="Unassembled WGS sequence"/>
</dbReference>
<dbReference type="InterPro" id="IPR035948">
    <property type="entry name" value="YwqG-like_sf"/>
</dbReference>
<dbReference type="EMBL" id="JAELVR010000009">
    <property type="protein sequence ID" value="MBJ6372488.1"/>
    <property type="molecule type" value="Genomic_DNA"/>
</dbReference>
<accession>A0A8J7JAW4</accession>
<evidence type="ECO:0000313" key="2">
    <source>
        <dbReference type="Proteomes" id="UP000619079"/>
    </source>
</evidence>
<gene>
    <name evidence="1" type="ORF">JF290_13220</name>
</gene>
<keyword evidence="2" id="KW-1185">Reference proteome</keyword>
<organism evidence="1 2">
    <name type="scientific">Sedimentitalea arenosa</name>
    <dbReference type="NCBI Taxonomy" id="2798803"/>
    <lineage>
        <taxon>Bacteria</taxon>
        <taxon>Pseudomonadati</taxon>
        <taxon>Pseudomonadota</taxon>
        <taxon>Alphaproteobacteria</taxon>
        <taxon>Rhodobacterales</taxon>
        <taxon>Paracoccaceae</taxon>
        <taxon>Sedimentitalea</taxon>
    </lineage>
</organism>
<dbReference type="InterPro" id="IPR015315">
    <property type="entry name" value="DUF1963"/>
</dbReference>
<comment type="caution">
    <text evidence="1">The sequence shown here is derived from an EMBL/GenBank/DDBJ whole genome shotgun (WGS) entry which is preliminary data.</text>
</comment>
<evidence type="ECO:0000313" key="1">
    <source>
        <dbReference type="EMBL" id="MBJ6372488.1"/>
    </source>
</evidence>
<protein>
    <submittedName>
        <fullName evidence="1">DUF1963 domain-containing protein</fullName>
    </submittedName>
</protein>
<name>A0A8J7JAW4_9RHOB</name>
<reference evidence="1" key="1">
    <citation type="submission" date="2020-12" db="EMBL/GenBank/DDBJ databases">
        <title>Sedimentitalea sp. nov., isolated from sand in Incheon.</title>
        <authorList>
            <person name="Kim W."/>
        </authorList>
    </citation>
    <scope>NUCLEOTIDE SEQUENCE</scope>
    <source>
        <strain evidence="1">CAU 1593</strain>
    </source>
</reference>
<dbReference type="SUPFAM" id="SSF103032">
    <property type="entry name" value="Hypothetical protein YwqG"/>
    <property type="match status" value="1"/>
</dbReference>
<proteinExistence type="predicted"/>